<comment type="caution">
    <text evidence="1">The sequence shown here is derived from an EMBL/GenBank/DDBJ whole genome shotgun (WGS) entry which is preliminary data.</text>
</comment>
<dbReference type="EMBL" id="JWIN03000024">
    <property type="protein sequence ID" value="KAB1258449.1"/>
    <property type="molecule type" value="Genomic_DNA"/>
</dbReference>
<dbReference type="Proteomes" id="UP000299084">
    <property type="component" value="Unassembled WGS sequence"/>
</dbReference>
<gene>
    <name evidence="1" type="ORF">Cadr_000028412</name>
</gene>
<organism evidence="1 2">
    <name type="scientific">Camelus dromedarius</name>
    <name type="common">Dromedary</name>
    <name type="synonym">Arabian camel</name>
    <dbReference type="NCBI Taxonomy" id="9838"/>
    <lineage>
        <taxon>Eukaryota</taxon>
        <taxon>Metazoa</taxon>
        <taxon>Chordata</taxon>
        <taxon>Craniata</taxon>
        <taxon>Vertebrata</taxon>
        <taxon>Euteleostomi</taxon>
        <taxon>Mammalia</taxon>
        <taxon>Eutheria</taxon>
        <taxon>Laurasiatheria</taxon>
        <taxon>Artiodactyla</taxon>
        <taxon>Tylopoda</taxon>
        <taxon>Camelidae</taxon>
        <taxon>Camelus</taxon>
    </lineage>
</organism>
<keyword evidence="2" id="KW-1185">Reference proteome</keyword>
<sequence length="83" mass="9137">MLLLQSKQTGLLYPQGIHAGPRVRATYVLFTVISPKAGRTCWLSNPCILGFSSGLAKPLLSLNPQEDNKFQKKVAQVCRHTAK</sequence>
<dbReference type="AlphaFoldDB" id="A0A5N4CHN2"/>
<name>A0A5N4CHN2_CAMDR</name>
<proteinExistence type="predicted"/>
<accession>A0A5N4CHN2</accession>
<reference evidence="1 2" key="1">
    <citation type="journal article" date="2019" name="Mol. Ecol. Resour.">
        <title>Improving Illumina assemblies with Hi-C and long reads: an example with the North African dromedary.</title>
        <authorList>
            <person name="Elbers J.P."/>
            <person name="Rogers M.F."/>
            <person name="Perelman P.L."/>
            <person name="Proskuryakova A.A."/>
            <person name="Serdyukova N.A."/>
            <person name="Johnson W.E."/>
            <person name="Horin P."/>
            <person name="Corander J."/>
            <person name="Murphy D."/>
            <person name="Burger P.A."/>
        </authorList>
    </citation>
    <scope>NUCLEOTIDE SEQUENCE [LARGE SCALE GENOMIC DNA]</scope>
    <source>
        <strain evidence="1">Drom800</strain>
        <tissue evidence="1">Blood</tissue>
    </source>
</reference>
<protein>
    <submittedName>
        <fullName evidence="1">Uncharacterized protein</fullName>
    </submittedName>
</protein>
<evidence type="ECO:0000313" key="1">
    <source>
        <dbReference type="EMBL" id="KAB1258449.1"/>
    </source>
</evidence>
<evidence type="ECO:0000313" key="2">
    <source>
        <dbReference type="Proteomes" id="UP000299084"/>
    </source>
</evidence>